<dbReference type="EMBL" id="HACG01029345">
    <property type="protein sequence ID" value="CEK76210.1"/>
    <property type="molecule type" value="Transcribed_RNA"/>
</dbReference>
<dbReference type="AlphaFoldDB" id="A0A0B7A899"/>
<accession>A0A0B7A899</accession>
<name>A0A0B7A899_9EUPU</name>
<reference evidence="2" key="1">
    <citation type="submission" date="2014-12" db="EMBL/GenBank/DDBJ databases">
        <title>Insight into the proteome of Arion vulgaris.</title>
        <authorList>
            <person name="Aradska J."/>
            <person name="Bulat T."/>
            <person name="Smidak R."/>
            <person name="Sarate P."/>
            <person name="Gangsoo J."/>
            <person name="Sialana F."/>
            <person name="Bilban M."/>
            <person name="Lubec G."/>
        </authorList>
    </citation>
    <scope>NUCLEOTIDE SEQUENCE</scope>
    <source>
        <tissue evidence="2">Skin</tissue>
    </source>
</reference>
<gene>
    <name evidence="2" type="primary">ORF99004</name>
</gene>
<sequence>MMSHRNTRGGRGCADAPLDVAQGLSQPVTAQSDPLVPIRDAFPEVPTMSPAPWNFPRPP</sequence>
<proteinExistence type="predicted"/>
<evidence type="ECO:0000256" key="1">
    <source>
        <dbReference type="SAM" id="MobiDB-lite"/>
    </source>
</evidence>
<feature type="region of interest" description="Disordered" evidence="1">
    <location>
        <begin position="27"/>
        <end position="59"/>
    </location>
</feature>
<organism evidence="2">
    <name type="scientific">Arion vulgaris</name>
    <dbReference type="NCBI Taxonomy" id="1028688"/>
    <lineage>
        <taxon>Eukaryota</taxon>
        <taxon>Metazoa</taxon>
        <taxon>Spiralia</taxon>
        <taxon>Lophotrochozoa</taxon>
        <taxon>Mollusca</taxon>
        <taxon>Gastropoda</taxon>
        <taxon>Heterobranchia</taxon>
        <taxon>Euthyneura</taxon>
        <taxon>Panpulmonata</taxon>
        <taxon>Eupulmonata</taxon>
        <taxon>Stylommatophora</taxon>
        <taxon>Helicina</taxon>
        <taxon>Arionoidea</taxon>
        <taxon>Arionidae</taxon>
        <taxon>Arion</taxon>
    </lineage>
</organism>
<feature type="non-terminal residue" evidence="2">
    <location>
        <position position="59"/>
    </location>
</feature>
<protein>
    <submittedName>
        <fullName evidence="2">Uncharacterized protein</fullName>
    </submittedName>
</protein>
<evidence type="ECO:0000313" key="2">
    <source>
        <dbReference type="EMBL" id="CEK76210.1"/>
    </source>
</evidence>